<feature type="transmembrane region" description="Helical" evidence="1">
    <location>
        <begin position="20"/>
        <end position="43"/>
    </location>
</feature>
<dbReference type="Pfam" id="PF16221">
    <property type="entry name" value="HTH_47"/>
    <property type="match status" value="1"/>
</dbReference>
<comment type="caution">
    <text evidence="4">The sequence shown here is derived from an EMBL/GenBank/DDBJ whole genome shotgun (WGS) entry which is preliminary data.</text>
</comment>
<protein>
    <recommendedName>
        <fullName evidence="5">DUF4910 domain-containing protein</fullName>
    </recommendedName>
</protein>
<keyword evidence="1" id="KW-0472">Membrane</keyword>
<reference evidence="4" key="1">
    <citation type="journal article" date="2014" name="Front. Microbiol.">
        <title>High frequency of phylogenetically diverse reductive dehalogenase-homologous genes in deep subseafloor sedimentary metagenomes.</title>
        <authorList>
            <person name="Kawai M."/>
            <person name="Futagami T."/>
            <person name="Toyoda A."/>
            <person name="Takaki Y."/>
            <person name="Nishi S."/>
            <person name="Hori S."/>
            <person name="Arai W."/>
            <person name="Tsubouchi T."/>
            <person name="Morono Y."/>
            <person name="Uchiyama I."/>
            <person name="Ito T."/>
            <person name="Fujiyama A."/>
            <person name="Inagaki F."/>
            <person name="Takami H."/>
        </authorList>
    </citation>
    <scope>NUCLEOTIDE SEQUENCE</scope>
    <source>
        <strain evidence="4">Expedition CK06-06</strain>
    </source>
</reference>
<dbReference type="AlphaFoldDB" id="X1TI91"/>
<dbReference type="EMBL" id="BARW01027716">
    <property type="protein sequence ID" value="GAJ05028.1"/>
    <property type="molecule type" value="Genomic_DNA"/>
</dbReference>
<accession>X1TI91</accession>
<dbReference type="Pfam" id="PF16254">
    <property type="entry name" value="DUF4910"/>
    <property type="match status" value="1"/>
</dbReference>
<evidence type="ECO:0000313" key="4">
    <source>
        <dbReference type="EMBL" id="GAJ05028.1"/>
    </source>
</evidence>
<feature type="domain" description="DUF4910" evidence="3">
    <location>
        <begin position="47"/>
        <end position="130"/>
    </location>
</feature>
<dbReference type="InterPro" id="IPR036388">
    <property type="entry name" value="WH-like_DNA-bd_sf"/>
</dbReference>
<feature type="non-terminal residue" evidence="4">
    <location>
        <position position="1"/>
    </location>
</feature>
<name>X1TI91_9ZZZZ</name>
<dbReference type="InterPro" id="IPR032589">
    <property type="entry name" value="DUF4910"/>
</dbReference>
<dbReference type="Gene3D" id="1.10.10.10">
    <property type="entry name" value="Winged helix-like DNA-binding domain superfamily/Winged helix DNA-binding domain"/>
    <property type="match status" value="1"/>
</dbReference>
<evidence type="ECO:0000259" key="3">
    <source>
        <dbReference type="Pfam" id="PF16254"/>
    </source>
</evidence>
<keyword evidence="1" id="KW-1133">Transmembrane helix</keyword>
<dbReference type="Gene3D" id="3.40.630.10">
    <property type="entry name" value="Zn peptidases"/>
    <property type="match status" value="1"/>
</dbReference>
<evidence type="ECO:0000259" key="2">
    <source>
        <dbReference type="Pfam" id="PF16221"/>
    </source>
</evidence>
<gene>
    <name evidence="4" type="ORF">S12H4_44912</name>
</gene>
<evidence type="ECO:0000256" key="1">
    <source>
        <dbReference type="SAM" id="Phobius"/>
    </source>
</evidence>
<dbReference type="SUPFAM" id="SSF53187">
    <property type="entry name" value="Zn-dependent exopeptidases"/>
    <property type="match status" value="1"/>
</dbReference>
<keyword evidence="1" id="KW-0812">Transmembrane</keyword>
<dbReference type="InterPro" id="IPR032622">
    <property type="entry name" value="UCP01524_HTH"/>
</dbReference>
<organism evidence="4">
    <name type="scientific">marine sediment metagenome</name>
    <dbReference type="NCBI Taxonomy" id="412755"/>
    <lineage>
        <taxon>unclassified sequences</taxon>
        <taxon>metagenomes</taxon>
        <taxon>ecological metagenomes</taxon>
    </lineage>
</organism>
<proteinExistence type="predicted"/>
<feature type="domain" description="UCP01524 winged helix-turn-helix" evidence="2">
    <location>
        <begin position="132"/>
        <end position="204"/>
    </location>
</feature>
<evidence type="ECO:0008006" key="5">
    <source>
        <dbReference type="Google" id="ProtNLM"/>
    </source>
</evidence>
<sequence length="209" mass="23615">PVVPIMDEIFTMRPTLLSSIARTAYLVRIIVPVMFTLIVSTICDSCKVALHILKHYAPNFKYFSFLERGSDERQYCSPRVDLPVVSIMRSKYGTYPEYHTSLDDLSVISPEGLLGAYKAIKKCLVALEKNHIYQVTTYCEPQLGKRGLYPTISEKKANPAKNLMNLIAYCDGNNDLIDIAELINLPIDDCYSMIENLLVNDLLEEAGLR</sequence>